<dbReference type="Proteomes" id="UP000002664">
    <property type="component" value="Chromosome"/>
</dbReference>
<evidence type="ECO:0008006" key="3">
    <source>
        <dbReference type="Google" id="ProtNLM"/>
    </source>
</evidence>
<evidence type="ECO:0000313" key="2">
    <source>
        <dbReference type="Proteomes" id="UP000002664"/>
    </source>
</evidence>
<reference evidence="1 2" key="1">
    <citation type="journal article" date="2011" name="J. Bacteriol.">
        <title>Genome analyses of icelandic strains of Sulfolobus islandicus, model organisms for genetic and virus-host interaction studies.</title>
        <authorList>
            <person name="Guo L."/>
            <person name="Brugger K."/>
            <person name="Liu C."/>
            <person name="Shah S.A."/>
            <person name="Zheng H."/>
            <person name="Zhu Y."/>
            <person name="Wang S."/>
            <person name="Lillestol R.K."/>
            <person name="Chen L."/>
            <person name="Frank J."/>
            <person name="Prangishvili D."/>
            <person name="Paulin L."/>
            <person name="She Q."/>
            <person name="Huang L."/>
            <person name="Garrett R.A."/>
        </authorList>
    </citation>
    <scope>NUCLEOTIDE SEQUENCE [LARGE SCALE GENOMIC DNA]</scope>
    <source>
        <strain evidence="1 2">REY15A</strain>
    </source>
</reference>
<dbReference type="AlphaFoldDB" id="F0NE92"/>
<dbReference type="KEGG" id="sir:SiRe_0334"/>
<protein>
    <recommendedName>
        <fullName evidence="3">Metallophosphoesterase</fullName>
    </recommendedName>
</protein>
<sequence length="45" mass="5155">MREISIEWSGKILVLSDIHYPHCDIEEINKIMLSEKSSLTILLGV</sequence>
<evidence type="ECO:0000313" key="1">
    <source>
        <dbReference type="EMBL" id="ADX84428.1"/>
    </source>
</evidence>
<keyword evidence="2" id="KW-1185">Reference proteome</keyword>
<accession>F0NE92</accession>
<dbReference type="EMBL" id="CP002425">
    <property type="protein sequence ID" value="ADX84428.1"/>
    <property type="molecule type" value="Genomic_DNA"/>
</dbReference>
<gene>
    <name evidence="1" type="ordered locus">SiRe_0334</name>
</gene>
<proteinExistence type="predicted"/>
<organism evidence="1 2">
    <name type="scientific">Saccharolobus islandicus (strain REY15A)</name>
    <name type="common">Sulfolobus islandicus</name>
    <dbReference type="NCBI Taxonomy" id="930945"/>
    <lineage>
        <taxon>Archaea</taxon>
        <taxon>Thermoproteota</taxon>
        <taxon>Thermoprotei</taxon>
        <taxon>Sulfolobales</taxon>
        <taxon>Sulfolobaceae</taxon>
        <taxon>Saccharolobus</taxon>
    </lineage>
</organism>
<name>F0NE92_SACI5</name>
<dbReference type="HOGENOM" id="CLU_3194671_0_0_2"/>